<feature type="transmembrane region" description="Helical" evidence="1">
    <location>
        <begin position="96"/>
        <end position="113"/>
    </location>
</feature>
<evidence type="ECO:0000256" key="1">
    <source>
        <dbReference type="SAM" id="Phobius"/>
    </source>
</evidence>
<dbReference type="EMBL" id="MN739487">
    <property type="protein sequence ID" value="QHT07829.1"/>
    <property type="molecule type" value="Genomic_DNA"/>
</dbReference>
<proteinExistence type="predicted"/>
<keyword evidence="1" id="KW-0812">Transmembrane</keyword>
<dbReference type="AlphaFoldDB" id="A0A6C0CVU6"/>
<protein>
    <recommendedName>
        <fullName evidence="3">LITAF domain-containing protein</fullName>
    </recommendedName>
</protein>
<keyword evidence="1" id="KW-1133">Transmembrane helix</keyword>
<name>A0A6C0CVU6_9ZZZZ</name>
<keyword evidence="1" id="KW-0472">Membrane</keyword>
<evidence type="ECO:0008006" key="3">
    <source>
        <dbReference type="Google" id="ProtNLM"/>
    </source>
</evidence>
<accession>A0A6C0CVU6</accession>
<reference evidence="2" key="1">
    <citation type="journal article" date="2020" name="Nature">
        <title>Giant virus diversity and host interactions through global metagenomics.</title>
        <authorList>
            <person name="Schulz F."/>
            <person name="Roux S."/>
            <person name="Paez-Espino D."/>
            <person name="Jungbluth S."/>
            <person name="Walsh D.A."/>
            <person name="Denef V.J."/>
            <person name="McMahon K.D."/>
            <person name="Konstantinidis K.T."/>
            <person name="Eloe-Fadrosh E.A."/>
            <person name="Kyrpides N.C."/>
            <person name="Woyke T."/>
        </authorList>
    </citation>
    <scope>NUCLEOTIDE SEQUENCE</scope>
    <source>
        <strain evidence="2">GVMAG-M-3300021964-36</strain>
    </source>
</reference>
<organism evidence="2">
    <name type="scientific">viral metagenome</name>
    <dbReference type="NCBI Taxonomy" id="1070528"/>
    <lineage>
        <taxon>unclassified sequences</taxon>
        <taxon>metagenomes</taxon>
        <taxon>organismal metagenomes</taxon>
    </lineage>
</organism>
<sequence>MRFKRIDYRNDDPYNNDWHYNHFNILFNDTITLPPVKGTGLLYYKGDIEEVILPKWNEPAIFLGAIKGHLPLYIHCFHCDYVGVCNIKRKKGATHYLLGLATFGVSMCITLGTDTHHYCPCCLREVGYAKLF</sequence>
<evidence type="ECO:0000313" key="2">
    <source>
        <dbReference type="EMBL" id="QHT07829.1"/>
    </source>
</evidence>